<dbReference type="RefSeq" id="WP_092480427.1">
    <property type="nucleotide sequence ID" value="NZ_CP126128.1"/>
</dbReference>
<dbReference type="InterPro" id="IPR046938">
    <property type="entry name" value="DNA_clamp_sf"/>
</dbReference>
<evidence type="ECO:0000256" key="3">
    <source>
        <dbReference type="ARBA" id="ARBA00021035"/>
    </source>
</evidence>
<dbReference type="Pfam" id="PF00712">
    <property type="entry name" value="DNA_pol3_beta"/>
    <property type="match status" value="1"/>
</dbReference>
<evidence type="ECO:0000256" key="1">
    <source>
        <dbReference type="ARBA" id="ARBA00004496"/>
    </source>
</evidence>
<keyword evidence="5 10" id="KW-0808">Transferase</keyword>
<feature type="domain" description="DNA polymerase III beta sliding clamp central" evidence="12">
    <location>
        <begin position="136"/>
        <end position="253"/>
    </location>
</feature>
<evidence type="ECO:0000256" key="2">
    <source>
        <dbReference type="ARBA" id="ARBA00010752"/>
    </source>
</evidence>
<keyword evidence="7 10" id="KW-0235">DNA replication</keyword>
<dbReference type="SUPFAM" id="SSF55979">
    <property type="entry name" value="DNA clamp"/>
    <property type="match status" value="3"/>
</dbReference>
<evidence type="ECO:0000256" key="7">
    <source>
        <dbReference type="ARBA" id="ARBA00022705"/>
    </source>
</evidence>
<dbReference type="GO" id="GO:0005737">
    <property type="term" value="C:cytoplasm"/>
    <property type="evidence" value="ECO:0007669"/>
    <property type="project" value="UniProtKB-SubCell"/>
</dbReference>
<reference evidence="14 15" key="1">
    <citation type="submission" date="2016-10" db="EMBL/GenBank/DDBJ databases">
        <authorList>
            <person name="de Groot N.N."/>
        </authorList>
    </citation>
    <scope>NUCLEOTIDE SEQUENCE [LARGE SCALE GENOMIC DNA]</scope>
    <source>
        <strain evidence="14 15">DSM 20581</strain>
    </source>
</reference>
<keyword evidence="9" id="KW-0238">DNA-binding</keyword>
<dbReference type="InterPro" id="IPR022634">
    <property type="entry name" value="DNA_polIII_beta_N"/>
</dbReference>
<evidence type="ECO:0000313" key="15">
    <source>
        <dbReference type="Proteomes" id="UP000199136"/>
    </source>
</evidence>
<dbReference type="Gene3D" id="3.70.10.10">
    <property type="match status" value="1"/>
</dbReference>
<evidence type="ECO:0000259" key="11">
    <source>
        <dbReference type="Pfam" id="PF00712"/>
    </source>
</evidence>
<dbReference type="STRING" id="82801.SAMN04488506_1381"/>
<accession>A0A1I5XDT5</accession>
<dbReference type="OrthoDB" id="8421503at2"/>
<dbReference type="EMBL" id="FOXW01000004">
    <property type="protein sequence ID" value="SFQ30129.1"/>
    <property type="molecule type" value="Genomic_DNA"/>
</dbReference>
<evidence type="ECO:0000256" key="9">
    <source>
        <dbReference type="ARBA" id="ARBA00023125"/>
    </source>
</evidence>
<dbReference type="AlphaFoldDB" id="A0A1I5XDT5"/>
<sequence length="380" mass="42442">MKFTINRSAFLNSLADVQRAISSKTTIPILTGVKIIANNEGLTLTGSDSDISIEAFIPVEDEKNQLEIMETGGIILQARFFNEIVRKLPDDKMTIEVLDHFQTLITSASASFTINGLDPNNYPHLPVIDSNESFILNVNLFKQVISQTVIATSTHESRPILTGVNIVIENNTLSAVATDSHRLSQRIIPLEMSEEQARQKYKIIIPGKSLIELSKILEEDAETAEMMITENQVLFKTENLYFYTRLLEGIYPETQRLIPDTSSTSVVFNATSLLGSIERASLLSHEGKNNVVKLSVSKDKVEISGNSPEIGNVQEEIHFQSFQGEEIELSFNPDYMKDALRTFGQSDILVKFTSPIRPFVIVPSEDGKEFVQLITPVRTF</sequence>
<dbReference type="Gene3D" id="3.10.150.10">
    <property type="entry name" value="DNA Polymerase III, subunit A, domain 2"/>
    <property type="match status" value="1"/>
</dbReference>
<organism evidence="14 15">
    <name type="scientific">Desemzia incerta</name>
    <dbReference type="NCBI Taxonomy" id="82801"/>
    <lineage>
        <taxon>Bacteria</taxon>
        <taxon>Bacillati</taxon>
        <taxon>Bacillota</taxon>
        <taxon>Bacilli</taxon>
        <taxon>Lactobacillales</taxon>
        <taxon>Carnobacteriaceae</taxon>
        <taxon>Desemzia</taxon>
    </lineage>
</organism>
<dbReference type="GO" id="GO:0003677">
    <property type="term" value="F:DNA binding"/>
    <property type="evidence" value="ECO:0007669"/>
    <property type="project" value="UniProtKB-UniRule"/>
</dbReference>
<name>A0A1I5XDT5_9LACT</name>
<dbReference type="Proteomes" id="UP000199136">
    <property type="component" value="Unassembled WGS sequence"/>
</dbReference>
<dbReference type="SMART" id="SM00480">
    <property type="entry name" value="POL3Bc"/>
    <property type="match status" value="1"/>
</dbReference>
<dbReference type="Pfam" id="PF02768">
    <property type="entry name" value="DNA_pol3_beta_3"/>
    <property type="match status" value="1"/>
</dbReference>
<comment type="function">
    <text evidence="10">Confers DNA tethering and processivity to DNA polymerases and other proteins. Acts as a clamp, forming a ring around DNA (a reaction catalyzed by the clamp-loading complex) which diffuses in an ATP-independent manner freely and bidirectionally along dsDNA. Initially characterized for its ability to contact the catalytic subunit of DNA polymerase III (Pol III), a complex, multichain enzyme responsible for most of the replicative synthesis in bacteria; Pol III exhibits 3'-5' exonuclease proofreading activity. The beta chain is required for initiation of replication as well as for processivity of DNA replication.</text>
</comment>
<dbReference type="GO" id="GO:0003887">
    <property type="term" value="F:DNA-directed DNA polymerase activity"/>
    <property type="evidence" value="ECO:0007669"/>
    <property type="project" value="UniProtKB-UniRule"/>
</dbReference>
<evidence type="ECO:0000313" key="14">
    <source>
        <dbReference type="EMBL" id="SFQ30129.1"/>
    </source>
</evidence>
<keyword evidence="4 10" id="KW-0963">Cytoplasm</keyword>
<dbReference type="FunFam" id="3.10.150.10:FF:000007">
    <property type="entry name" value="Beta sliding clamp"/>
    <property type="match status" value="1"/>
</dbReference>
<keyword evidence="15" id="KW-1185">Reference proteome</keyword>
<dbReference type="PANTHER" id="PTHR30478">
    <property type="entry name" value="DNA POLYMERASE III SUBUNIT BETA"/>
    <property type="match status" value="1"/>
</dbReference>
<feature type="domain" description="DNA polymerase III beta sliding clamp N-terminal" evidence="11">
    <location>
        <begin position="1"/>
        <end position="126"/>
    </location>
</feature>
<dbReference type="GO" id="GO:0009360">
    <property type="term" value="C:DNA polymerase III complex"/>
    <property type="evidence" value="ECO:0007669"/>
    <property type="project" value="InterPro"/>
</dbReference>
<evidence type="ECO:0000256" key="6">
    <source>
        <dbReference type="ARBA" id="ARBA00022695"/>
    </source>
</evidence>
<dbReference type="PIRSF" id="PIRSF000804">
    <property type="entry name" value="DNA_pol_III_b"/>
    <property type="match status" value="1"/>
</dbReference>
<gene>
    <name evidence="14" type="ORF">SAMN04488506_1381</name>
</gene>
<keyword evidence="8 10" id="KW-0239">DNA-directed DNA polymerase</keyword>
<dbReference type="InterPro" id="IPR001001">
    <property type="entry name" value="DNA_polIII_beta"/>
</dbReference>
<evidence type="ECO:0000259" key="13">
    <source>
        <dbReference type="Pfam" id="PF02768"/>
    </source>
</evidence>
<evidence type="ECO:0000256" key="8">
    <source>
        <dbReference type="ARBA" id="ARBA00022932"/>
    </source>
</evidence>
<dbReference type="Pfam" id="PF02767">
    <property type="entry name" value="DNA_pol3_beta_2"/>
    <property type="match status" value="1"/>
</dbReference>
<dbReference type="InterPro" id="IPR022637">
    <property type="entry name" value="DNA_polIII_beta_cen"/>
</dbReference>
<comment type="similarity">
    <text evidence="2 10">Belongs to the beta sliding clamp family.</text>
</comment>
<protein>
    <recommendedName>
        <fullName evidence="3 10">Beta sliding clamp</fullName>
    </recommendedName>
</protein>
<dbReference type="GO" id="GO:0006271">
    <property type="term" value="P:DNA strand elongation involved in DNA replication"/>
    <property type="evidence" value="ECO:0007669"/>
    <property type="project" value="TreeGrafter"/>
</dbReference>
<feature type="domain" description="DNA polymerase III beta sliding clamp C-terminal" evidence="13">
    <location>
        <begin position="256"/>
        <end position="378"/>
    </location>
</feature>
<evidence type="ECO:0000259" key="12">
    <source>
        <dbReference type="Pfam" id="PF02767"/>
    </source>
</evidence>
<dbReference type="InterPro" id="IPR022635">
    <property type="entry name" value="DNA_polIII_beta_C"/>
</dbReference>
<comment type="subunit">
    <text evidence="10">Forms a ring-shaped head-to-tail homodimer around DNA.</text>
</comment>
<comment type="subcellular location">
    <subcellularLocation>
        <location evidence="1 10">Cytoplasm</location>
    </subcellularLocation>
</comment>
<dbReference type="GO" id="GO:0008408">
    <property type="term" value="F:3'-5' exonuclease activity"/>
    <property type="evidence" value="ECO:0007669"/>
    <property type="project" value="InterPro"/>
</dbReference>
<proteinExistence type="inferred from homology"/>
<evidence type="ECO:0000256" key="4">
    <source>
        <dbReference type="ARBA" id="ARBA00022490"/>
    </source>
</evidence>
<keyword evidence="6 10" id="KW-0548">Nucleotidyltransferase</keyword>
<dbReference type="PANTHER" id="PTHR30478:SF0">
    <property type="entry name" value="BETA SLIDING CLAMP"/>
    <property type="match status" value="1"/>
</dbReference>
<evidence type="ECO:0000256" key="10">
    <source>
        <dbReference type="PIRNR" id="PIRNR000804"/>
    </source>
</evidence>
<dbReference type="CDD" id="cd00140">
    <property type="entry name" value="beta_clamp"/>
    <property type="match status" value="1"/>
</dbReference>
<dbReference type="NCBIfam" id="TIGR00663">
    <property type="entry name" value="dnan"/>
    <property type="match status" value="1"/>
</dbReference>
<evidence type="ECO:0000256" key="5">
    <source>
        <dbReference type="ARBA" id="ARBA00022679"/>
    </source>
</evidence>